<feature type="compositionally biased region" description="Polar residues" evidence="1">
    <location>
        <begin position="19"/>
        <end position="33"/>
    </location>
</feature>
<dbReference type="Proteomes" id="UP000001937">
    <property type="component" value="Chromosome"/>
</dbReference>
<feature type="domain" description="Acyltransferase 3" evidence="3">
    <location>
        <begin position="49"/>
        <end position="376"/>
    </location>
</feature>
<dbReference type="InterPro" id="IPR050879">
    <property type="entry name" value="Acyltransferase_3"/>
</dbReference>
<keyword evidence="4" id="KW-0808">Transferase</keyword>
<keyword evidence="2" id="KW-0812">Transmembrane</keyword>
<dbReference type="AlphaFoldDB" id="Q2JG58"/>
<feature type="transmembrane region" description="Helical" evidence="2">
    <location>
        <begin position="290"/>
        <end position="307"/>
    </location>
</feature>
<evidence type="ECO:0000259" key="3">
    <source>
        <dbReference type="Pfam" id="PF01757"/>
    </source>
</evidence>
<keyword evidence="5" id="KW-1185">Reference proteome</keyword>
<dbReference type="HOGENOM" id="CLU_005679_2_5_11"/>
<evidence type="ECO:0000256" key="1">
    <source>
        <dbReference type="SAM" id="MobiDB-lite"/>
    </source>
</evidence>
<dbReference type="GO" id="GO:0016020">
    <property type="term" value="C:membrane"/>
    <property type="evidence" value="ECO:0007669"/>
    <property type="project" value="TreeGrafter"/>
</dbReference>
<feature type="transmembrane region" description="Helical" evidence="2">
    <location>
        <begin position="265"/>
        <end position="284"/>
    </location>
</feature>
<dbReference type="PANTHER" id="PTHR23028:SF53">
    <property type="entry name" value="ACYL_TRANSF_3 DOMAIN-CONTAINING PROTEIN"/>
    <property type="match status" value="1"/>
</dbReference>
<dbReference type="InterPro" id="IPR002656">
    <property type="entry name" value="Acyl_transf_3_dom"/>
</dbReference>
<dbReference type="GO" id="GO:0009103">
    <property type="term" value="P:lipopolysaccharide biosynthetic process"/>
    <property type="evidence" value="ECO:0007669"/>
    <property type="project" value="TreeGrafter"/>
</dbReference>
<dbReference type="EMBL" id="CP000249">
    <property type="protein sequence ID" value="ABD09734.1"/>
    <property type="molecule type" value="Genomic_DNA"/>
</dbReference>
<protein>
    <submittedName>
        <fullName evidence="4">Acyltransferase 3</fullName>
    </submittedName>
</protein>
<feature type="transmembrane region" description="Helical" evidence="2">
    <location>
        <begin position="82"/>
        <end position="101"/>
    </location>
</feature>
<dbReference type="Pfam" id="PF01757">
    <property type="entry name" value="Acyl_transf_3"/>
    <property type="match status" value="1"/>
</dbReference>
<feature type="transmembrane region" description="Helical" evidence="2">
    <location>
        <begin position="164"/>
        <end position="186"/>
    </location>
</feature>
<evidence type="ECO:0000256" key="2">
    <source>
        <dbReference type="SAM" id="Phobius"/>
    </source>
</evidence>
<keyword evidence="2" id="KW-0472">Membrane</keyword>
<keyword evidence="4" id="KW-0012">Acyltransferase</keyword>
<organism evidence="4 5">
    <name type="scientific">Frankia casuarinae (strain DSM 45818 / CECT 9043 / HFP020203 / CcI3)</name>
    <dbReference type="NCBI Taxonomy" id="106370"/>
    <lineage>
        <taxon>Bacteria</taxon>
        <taxon>Bacillati</taxon>
        <taxon>Actinomycetota</taxon>
        <taxon>Actinomycetes</taxon>
        <taxon>Frankiales</taxon>
        <taxon>Frankiaceae</taxon>
        <taxon>Frankia</taxon>
    </lineage>
</organism>
<evidence type="ECO:0000313" key="5">
    <source>
        <dbReference type="Proteomes" id="UP000001937"/>
    </source>
</evidence>
<feature type="transmembrane region" description="Helical" evidence="2">
    <location>
        <begin position="357"/>
        <end position="377"/>
    </location>
</feature>
<dbReference type="GO" id="GO:0016747">
    <property type="term" value="F:acyltransferase activity, transferring groups other than amino-acyl groups"/>
    <property type="evidence" value="ECO:0007669"/>
    <property type="project" value="InterPro"/>
</dbReference>
<feature type="transmembrane region" description="Helical" evidence="2">
    <location>
        <begin position="121"/>
        <end position="144"/>
    </location>
</feature>
<sequence>MASPGTARTADDQGGALTRRTSPESAQQESFRPSRQLPAPQTGLELPTLTGLRGVAATLVFLRHIHADVQGTLPVVAVLGNIGYVGVTFFFVLSGFVLTWATRPITAGQFYWRRFARVYPLYFAAIWIWLAIAWPLGTLGDFGSKPLSILPSLLLVQAWVPTQSIYFGWGGAVLWSLSCEAFFYLVFPHVYRRFATRTNPERIRAALLFVLPAAAVACAASTAGSRFDLAAYANPAVRLGEFVLGVVLGLLAREGARATPWQRRMLTAFSCAWLVVPILLGYRYGHLQGFMDTLTLPAFAIIIFLAGTREADGRRIPVFSSRPLVYFGEISYAFYLIHPATLTISGELGWVDATTAAGTALAILADFALSFAFAAALHHTVEGPARRWLMGVLRSRSSPRHAYRSLLPDVRPRIPPESASADHVVPVARP</sequence>
<feature type="transmembrane region" description="Helical" evidence="2">
    <location>
        <begin position="236"/>
        <end position="253"/>
    </location>
</feature>
<dbReference type="STRING" id="106370.Francci3_0347"/>
<gene>
    <name evidence="4" type="ordered locus">Francci3_0347</name>
</gene>
<dbReference type="PANTHER" id="PTHR23028">
    <property type="entry name" value="ACETYLTRANSFERASE"/>
    <property type="match status" value="1"/>
</dbReference>
<dbReference type="eggNOG" id="COG1835">
    <property type="taxonomic scope" value="Bacteria"/>
</dbReference>
<proteinExistence type="predicted"/>
<accession>Q2JG58</accession>
<feature type="transmembrane region" description="Helical" evidence="2">
    <location>
        <begin position="206"/>
        <end position="224"/>
    </location>
</feature>
<dbReference type="KEGG" id="fra:Francci3_0347"/>
<feature type="region of interest" description="Disordered" evidence="1">
    <location>
        <begin position="1"/>
        <end position="42"/>
    </location>
</feature>
<name>Q2JG58_FRACC</name>
<reference evidence="4 5" key="1">
    <citation type="journal article" date="2007" name="Genome Res.">
        <title>Genome characteristics of facultatively symbiotic Frankia sp. strains reflect host range and host plant biogeography.</title>
        <authorList>
            <person name="Normand P."/>
            <person name="Lapierre P."/>
            <person name="Tisa L.S."/>
            <person name="Gogarten J.P."/>
            <person name="Alloisio N."/>
            <person name="Bagnarol E."/>
            <person name="Bassi C.A."/>
            <person name="Berry A.M."/>
            <person name="Bickhart D.M."/>
            <person name="Choisne N."/>
            <person name="Couloux A."/>
            <person name="Cournoyer B."/>
            <person name="Cruveiller S."/>
            <person name="Daubin V."/>
            <person name="Demange N."/>
            <person name="Francino M.P."/>
            <person name="Goltsman E."/>
            <person name="Huang Y."/>
            <person name="Kopp O.R."/>
            <person name="Labarre L."/>
            <person name="Lapidus A."/>
            <person name="Lavire C."/>
            <person name="Marechal J."/>
            <person name="Martinez M."/>
            <person name="Mastronunzio J.E."/>
            <person name="Mullin B.C."/>
            <person name="Niemann J."/>
            <person name="Pujic P."/>
            <person name="Rawnsley T."/>
            <person name="Rouy Z."/>
            <person name="Schenowitz C."/>
            <person name="Sellstedt A."/>
            <person name="Tavares F."/>
            <person name="Tomkins J.P."/>
            <person name="Vallenet D."/>
            <person name="Valverde C."/>
            <person name="Wall L.G."/>
            <person name="Wang Y."/>
            <person name="Medigue C."/>
            <person name="Benson D.R."/>
        </authorList>
    </citation>
    <scope>NUCLEOTIDE SEQUENCE [LARGE SCALE GENOMIC DNA]</scope>
    <source>
        <strain evidence="5">DSM 45818 / CECT 9043 / CcI3</strain>
    </source>
</reference>
<evidence type="ECO:0000313" key="4">
    <source>
        <dbReference type="EMBL" id="ABD09734.1"/>
    </source>
</evidence>
<feature type="transmembrane region" description="Helical" evidence="2">
    <location>
        <begin position="319"/>
        <end position="337"/>
    </location>
</feature>
<keyword evidence="2" id="KW-1133">Transmembrane helix</keyword>